<accession>A0A0F4PPP5</accession>
<dbReference type="GO" id="GO:0016740">
    <property type="term" value="F:transferase activity"/>
    <property type="evidence" value="ECO:0007669"/>
    <property type="project" value="UniProtKB-KW"/>
</dbReference>
<evidence type="ECO:0000313" key="3">
    <source>
        <dbReference type="Proteomes" id="UP000033664"/>
    </source>
</evidence>
<feature type="domain" description="GPI inositol-deacylase PGAP1-like alpha/beta" evidence="1">
    <location>
        <begin position="66"/>
        <end position="130"/>
    </location>
</feature>
<organism evidence="2 3">
    <name type="scientific">Pseudoalteromonas ruthenica</name>
    <dbReference type="NCBI Taxonomy" id="151081"/>
    <lineage>
        <taxon>Bacteria</taxon>
        <taxon>Pseudomonadati</taxon>
        <taxon>Pseudomonadota</taxon>
        <taxon>Gammaproteobacteria</taxon>
        <taxon>Alteromonadales</taxon>
        <taxon>Pseudoalteromonadaceae</taxon>
        <taxon>Pseudoalteromonas</taxon>
    </lineage>
</organism>
<sequence length="205" mass="22857">MVINGVTMITKVVVLHGLYMSGFVMRPLCARLKKQGYGILNVSYNTLNPDTDKIFAQINDFIADDQCAFVCHSLGGLIARQYLSQAFPQTDQVKKVFTLGTPHKGAQIARHMQDRGMQALLKNSLEYLVSESQDWPFSAQLYSIAGDLPFGLLPLFEQGKPSDGTVMVDETRVSGMAQHKVFHLSHTSLIYSRKVVDYILAQLKT</sequence>
<dbReference type="InterPro" id="IPR012908">
    <property type="entry name" value="PGAP1-ab_dom-like"/>
</dbReference>
<dbReference type="PANTHER" id="PTHR37946:SF1">
    <property type="entry name" value="SLL1969 PROTEIN"/>
    <property type="match status" value="1"/>
</dbReference>
<name>A0A0F4PPP5_9GAMM</name>
<keyword evidence="2" id="KW-0808">Transferase</keyword>
<dbReference type="EMBL" id="JXXZ01000014">
    <property type="protein sequence ID" value="KJY96998.1"/>
    <property type="molecule type" value="Genomic_DNA"/>
</dbReference>
<dbReference type="Gene3D" id="3.40.50.1820">
    <property type="entry name" value="alpha/beta hydrolase"/>
    <property type="match status" value="1"/>
</dbReference>
<reference evidence="2 3" key="1">
    <citation type="journal article" date="2015" name="BMC Genomics">
        <title>Genome mining reveals unlocked bioactive potential of marine Gram-negative bacteria.</title>
        <authorList>
            <person name="Machado H."/>
            <person name="Sonnenschein E.C."/>
            <person name="Melchiorsen J."/>
            <person name="Gram L."/>
        </authorList>
    </citation>
    <scope>NUCLEOTIDE SEQUENCE [LARGE SCALE GENOMIC DNA]</scope>
    <source>
        <strain evidence="2 3">S3137</strain>
    </source>
</reference>
<protein>
    <submittedName>
        <fullName evidence="2">Cob(I)alamin adenolsyltransferase</fullName>
    </submittedName>
</protein>
<dbReference type="GO" id="GO:0016788">
    <property type="term" value="F:hydrolase activity, acting on ester bonds"/>
    <property type="evidence" value="ECO:0007669"/>
    <property type="project" value="InterPro"/>
</dbReference>
<dbReference type="AlphaFoldDB" id="A0A0F4PPP5"/>
<dbReference type="eggNOG" id="COG1075">
    <property type="taxonomic scope" value="Bacteria"/>
</dbReference>
<dbReference type="InterPro" id="IPR029058">
    <property type="entry name" value="AB_hydrolase_fold"/>
</dbReference>
<dbReference type="PANTHER" id="PTHR37946">
    <property type="entry name" value="SLL1969 PROTEIN"/>
    <property type="match status" value="1"/>
</dbReference>
<keyword evidence="3" id="KW-1185">Reference proteome</keyword>
<comment type="caution">
    <text evidence="2">The sequence shown here is derived from an EMBL/GenBank/DDBJ whole genome shotgun (WGS) entry which is preliminary data.</text>
</comment>
<dbReference type="Pfam" id="PF07819">
    <property type="entry name" value="PGAP1"/>
    <property type="match status" value="1"/>
</dbReference>
<evidence type="ECO:0000259" key="1">
    <source>
        <dbReference type="Pfam" id="PF07819"/>
    </source>
</evidence>
<dbReference type="Proteomes" id="UP000033664">
    <property type="component" value="Unassembled WGS sequence"/>
</dbReference>
<proteinExistence type="predicted"/>
<evidence type="ECO:0000313" key="2">
    <source>
        <dbReference type="EMBL" id="KJY96998.1"/>
    </source>
</evidence>
<dbReference type="SUPFAM" id="SSF53474">
    <property type="entry name" value="alpha/beta-Hydrolases"/>
    <property type="match status" value="1"/>
</dbReference>
<gene>
    <name evidence="2" type="ORF">TW72_16180</name>
</gene>
<dbReference type="PATRIC" id="fig|151081.8.peg.3111"/>